<dbReference type="AlphaFoldDB" id="A0A517MV26"/>
<dbReference type="InterPro" id="IPR036440">
    <property type="entry name" value="Peptidase_C15-like_sf"/>
</dbReference>
<dbReference type="GO" id="GO:0016920">
    <property type="term" value="F:pyroglutamyl-peptidase activity"/>
    <property type="evidence" value="ECO:0007669"/>
    <property type="project" value="InterPro"/>
</dbReference>
<dbReference type="GO" id="GO:0006508">
    <property type="term" value="P:proteolysis"/>
    <property type="evidence" value="ECO:0007669"/>
    <property type="project" value="UniProtKB-KW"/>
</dbReference>
<keyword evidence="6" id="KW-0788">Thiol protease</keyword>
<dbReference type="OrthoDB" id="9779738at2"/>
<evidence type="ECO:0000313" key="10">
    <source>
        <dbReference type="Proteomes" id="UP000319852"/>
    </source>
</evidence>
<proteinExistence type="inferred from homology"/>
<keyword evidence="4" id="KW-0645">Protease</keyword>
<dbReference type="PIRSF" id="PIRSF015592">
    <property type="entry name" value="Prld-crbxl_pptds"/>
    <property type="match status" value="1"/>
</dbReference>
<dbReference type="InterPro" id="IPR016125">
    <property type="entry name" value="Peptidase_C15-like"/>
</dbReference>
<dbReference type="PRINTS" id="PR00706">
    <property type="entry name" value="PYROGLUPTASE"/>
</dbReference>
<evidence type="ECO:0000256" key="4">
    <source>
        <dbReference type="ARBA" id="ARBA00022670"/>
    </source>
</evidence>
<accession>A0A517MV26</accession>
<dbReference type="GO" id="GO:0005829">
    <property type="term" value="C:cytosol"/>
    <property type="evidence" value="ECO:0007669"/>
    <property type="project" value="InterPro"/>
</dbReference>
<keyword evidence="5 9" id="KW-0378">Hydrolase</keyword>
<organism evidence="9 10">
    <name type="scientific">Adhaeretor mobilis</name>
    <dbReference type="NCBI Taxonomy" id="1930276"/>
    <lineage>
        <taxon>Bacteria</taxon>
        <taxon>Pseudomonadati</taxon>
        <taxon>Planctomycetota</taxon>
        <taxon>Planctomycetia</taxon>
        <taxon>Pirellulales</taxon>
        <taxon>Lacipirellulaceae</taxon>
        <taxon>Adhaeretor</taxon>
    </lineage>
</organism>
<keyword evidence="10" id="KW-1185">Reference proteome</keyword>
<name>A0A517MV26_9BACT</name>
<comment type="similarity">
    <text evidence="1">Belongs to the peptidase C15 family.</text>
</comment>
<keyword evidence="3" id="KW-0963">Cytoplasm</keyword>
<evidence type="ECO:0000256" key="7">
    <source>
        <dbReference type="ARBA" id="ARBA00030836"/>
    </source>
</evidence>
<dbReference type="Pfam" id="PF01470">
    <property type="entry name" value="Peptidase_C15"/>
    <property type="match status" value="1"/>
</dbReference>
<dbReference type="Proteomes" id="UP000319852">
    <property type="component" value="Chromosome"/>
</dbReference>
<protein>
    <recommendedName>
        <fullName evidence="2">Pyrrolidone-carboxylate peptidase</fullName>
    </recommendedName>
    <alternativeName>
        <fullName evidence="7">5-oxoprolyl-peptidase</fullName>
    </alternativeName>
    <alternativeName>
        <fullName evidence="8">Pyroglutamyl-peptidase I</fullName>
    </alternativeName>
</protein>
<sequence length="202" mass="22189">MTRILLTAFDAYESWTENASWLLVQRLLRDLPSHAQVTTRLYPVEFSTMRERLAKDLQDNYDVVLMLGQAPGYGGIEFEAIGLNIALPHGTHRDEAGLLAEDGPVAYRSELPLGDWARDLRQQGVPAQVSFHAGSFLCNAALYLAHYYIEKFSLPTEAAFIHVPLDVSQVAGEVKPPASLPVEISAAAIGWVVETLGARTIA</sequence>
<evidence type="ECO:0000256" key="5">
    <source>
        <dbReference type="ARBA" id="ARBA00022801"/>
    </source>
</evidence>
<evidence type="ECO:0000256" key="6">
    <source>
        <dbReference type="ARBA" id="ARBA00022807"/>
    </source>
</evidence>
<evidence type="ECO:0000256" key="1">
    <source>
        <dbReference type="ARBA" id="ARBA00006641"/>
    </source>
</evidence>
<dbReference type="KEGG" id="amob:HG15A2_20110"/>
<dbReference type="PANTHER" id="PTHR23402:SF1">
    <property type="entry name" value="PYROGLUTAMYL-PEPTIDASE I"/>
    <property type="match status" value="1"/>
</dbReference>
<reference evidence="9 10" key="1">
    <citation type="submission" date="2019-02" db="EMBL/GenBank/DDBJ databases">
        <title>Deep-cultivation of Planctomycetes and their phenomic and genomic characterization uncovers novel biology.</title>
        <authorList>
            <person name="Wiegand S."/>
            <person name="Jogler M."/>
            <person name="Boedeker C."/>
            <person name="Pinto D."/>
            <person name="Vollmers J."/>
            <person name="Rivas-Marin E."/>
            <person name="Kohn T."/>
            <person name="Peeters S.H."/>
            <person name="Heuer A."/>
            <person name="Rast P."/>
            <person name="Oberbeckmann S."/>
            <person name="Bunk B."/>
            <person name="Jeske O."/>
            <person name="Meyerdierks A."/>
            <person name="Storesund J.E."/>
            <person name="Kallscheuer N."/>
            <person name="Luecker S."/>
            <person name="Lage O.M."/>
            <person name="Pohl T."/>
            <person name="Merkel B.J."/>
            <person name="Hornburger P."/>
            <person name="Mueller R.-W."/>
            <person name="Bruemmer F."/>
            <person name="Labrenz M."/>
            <person name="Spormann A.M."/>
            <person name="Op den Camp H."/>
            <person name="Overmann J."/>
            <person name="Amann R."/>
            <person name="Jetten M.S.M."/>
            <person name="Mascher T."/>
            <person name="Medema M.H."/>
            <person name="Devos D.P."/>
            <person name="Kaster A.-K."/>
            <person name="Ovreas L."/>
            <person name="Rohde M."/>
            <person name="Galperin M.Y."/>
            <person name="Jogler C."/>
        </authorList>
    </citation>
    <scope>NUCLEOTIDE SEQUENCE [LARGE SCALE GENOMIC DNA]</scope>
    <source>
        <strain evidence="9 10">HG15A2</strain>
    </source>
</reference>
<evidence type="ECO:0000256" key="2">
    <source>
        <dbReference type="ARBA" id="ARBA00019191"/>
    </source>
</evidence>
<dbReference type="Gene3D" id="3.40.630.20">
    <property type="entry name" value="Peptidase C15, pyroglutamyl peptidase I-like"/>
    <property type="match status" value="1"/>
</dbReference>
<dbReference type="SUPFAM" id="SSF53182">
    <property type="entry name" value="Pyrrolidone carboxyl peptidase (pyroglutamate aminopeptidase)"/>
    <property type="match status" value="1"/>
</dbReference>
<evidence type="ECO:0000313" key="9">
    <source>
        <dbReference type="EMBL" id="QDS98728.1"/>
    </source>
</evidence>
<dbReference type="RefSeq" id="WP_145059956.1">
    <property type="nucleotide sequence ID" value="NZ_CP036263.1"/>
</dbReference>
<dbReference type="InterPro" id="IPR000816">
    <property type="entry name" value="Peptidase_C15"/>
</dbReference>
<evidence type="ECO:0000256" key="3">
    <source>
        <dbReference type="ARBA" id="ARBA00022490"/>
    </source>
</evidence>
<dbReference type="PANTHER" id="PTHR23402">
    <property type="entry name" value="PROTEASE FAMILY C15 PYROGLUTAMYL-PEPTIDASE I-RELATED"/>
    <property type="match status" value="1"/>
</dbReference>
<dbReference type="CDD" id="cd00501">
    <property type="entry name" value="Peptidase_C15"/>
    <property type="match status" value="1"/>
</dbReference>
<evidence type="ECO:0000256" key="8">
    <source>
        <dbReference type="ARBA" id="ARBA00031559"/>
    </source>
</evidence>
<gene>
    <name evidence="9" type="primary">pcp</name>
    <name evidence="9" type="ORF">HG15A2_20110</name>
</gene>
<dbReference type="EMBL" id="CP036263">
    <property type="protein sequence ID" value="QDS98728.1"/>
    <property type="molecule type" value="Genomic_DNA"/>
</dbReference>